<evidence type="ECO:0000313" key="1">
    <source>
        <dbReference type="EMBL" id="NYJ74033.1"/>
    </source>
</evidence>
<gene>
    <name evidence="1" type="ORF">HNR15_000996</name>
</gene>
<evidence type="ECO:0000313" key="2">
    <source>
        <dbReference type="Proteomes" id="UP000571817"/>
    </source>
</evidence>
<comment type="caution">
    <text evidence="1">The sequence shown here is derived from an EMBL/GenBank/DDBJ whole genome shotgun (WGS) entry which is preliminary data.</text>
</comment>
<dbReference type="InterPro" id="IPR025444">
    <property type="entry name" value="Monooxy_af470"/>
</dbReference>
<dbReference type="Pfam" id="PF13826">
    <property type="entry name" value="Monooxy_af470-like"/>
    <property type="match status" value="1"/>
</dbReference>
<dbReference type="EMBL" id="JACCFW010000001">
    <property type="protein sequence ID" value="NYJ74033.1"/>
    <property type="molecule type" value="Genomic_DNA"/>
</dbReference>
<dbReference type="AlphaFoldDB" id="A0A853DDF7"/>
<proteinExistence type="predicted"/>
<dbReference type="Proteomes" id="UP000571817">
    <property type="component" value="Unassembled WGS sequence"/>
</dbReference>
<reference evidence="1 2" key="1">
    <citation type="submission" date="2020-07" db="EMBL/GenBank/DDBJ databases">
        <title>Sequencing the genomes of 1000 actinobacteria strains.</title>
        <authorList>
            <person name="Klenk H.-P."/>
        </authorList>
    </citation>
    <scope>NUCLEOTIDE SEQUENCE [LARGE SCALE GENOMIC DNA]</scope>
    <source>
        <strain evidence="1 2">DSM 29531</strain>
    </source>
</reference>
<accession>A0A853DDF7</accession>
<sequence length="168" mass="18553">MAPQLTTHEHDGDIAVFLIGMRINKIHRPDAWLPVVRAMPRMLTELYANKARAEAGQEEWLGFYDARTQAGVRGPTVVQYWRSVADIYAYAGAESMAHRPAWKAYYARARSAEGAVGIWHETFAVPAGSHESLYGDMPPYGLARATGVVPASRKGRTAKERLAASLAR</sequence>
<organism evidence="1 2">
    <name type="scientific">Allobranchiibius huperziae</name>
    <dbReference type="NCBI Taxonomy" id="1874116"/>
    <lineage>
        <taxon>Bacteria</taxon>
        <taxon>Bacillati</taxon>
        <taxon>Actinomycetota</taxon>
        <taxon>Actinomycetes</taxon>
        <taxon>Micrococcales</taxon>
        <taxon>Dermacoccaceae</taxon>
        <taxon>Allobranchiibius</taxon>
    </lineage>
</organism>
<protein>
    <recommendedName>
        <fullName evidence="3">DUF4188 domain-containing protein</fullName>
    </recommendedName>
</protein>
<dbReference type="RefSeq" id="WP_179479653.1">
    <property type="nucleotide sequence ID" value="NZ_JACCFW010000001.1"/>
</dbReference>
<keyword evidence="2" id="KW-1185">Reference proteome</keyword>
<evidence type="ECO:0008006" key="3">
    <source>
        <dbReference type="Google" id="ProtNLM"/>
    </source>
</evidence>
<name>A0A853DDF7_9MICO</name>